<evidence type="ECO:0000256" key="7">
    <source>
        <dbReference type="SAM" id="SignalP"/>
    </source>
</evidence>
<dbReference type="Gene3D" id="2.40.240.50">
    <property type="entry name" value="Barwin-like endoglucanases"/>
    <property type="match status" value="1"/>
</dbReference>
<dbReference type="PANTHER" id="PTHR30124:SF0">
    <property type="entry name" value="MEMBRANE-BOUND LYTIC MUREIN TRANSGLYCOSYLASE A"/>
    <property type="match status" value="1"/>
</dbReference>
<dbReference type="Pfam" id="PF03562">
    <property type="entry name" value="MltA"/>
    <property type="match status" value="1"/>
</dbReference>
<dbReference type="SMART" id="SM00925">
    <property type="entry name" value="MltA"/>
    <property type="match status" value="1"/>
</dbReference>
<name>A0AA49IXN1_9PROT</name>
<dbReference type="GO" id="GO:0019867">
    <property type="term" value="C:outer membrane"/>
    <property type="evidence" value="ECO:0007669"/>
    <property type="project" value="InterPro"/>
</dbReference>
<evidence type="ECO:0000256" key="5">
    <source>
        <dbReference type="ARBA" id="ARBA00030918"/>
    </source>
</evidence>
<dbReference type="InterPro" id="IPR036908">
    <property type="entry name" value="RlpA-like_sf"/>
</dbReference>
<keyword evidence="3" id="KW-0456">Lyase</keyword>
<dbReference type="SUPFAM" id="SSF50685">
    <property type="entry name" value="Barwin-like endoglucanases"/>
    <property type="match status" value="1"/>
</dbReference>
<sequence>MRSTVTSFLPVLFALLLSGCAGEIARPCPPAPTEKPALPPSPPLQPAAWSDLPGWEEDDPRPAFESFRASCAVLERRDLWKAACAAAREATAETAESARAWFEAQFRPWALVNPDGGREGLITGYFEPVLKGSRTRQPTYSNPVFGPPADMVVVDLAELYPELKHMRLRGRIEGRRLIPYFSRAQWSDLAEQEPARLLDALLWIDDPLDLFFMQIQGSGQVQLDDGTRVRLGYADQNGHPYRSIGRWLVDRGEMKAHEASMQNIKAWARKNPQRVQELLNANPSLVFFRELPAEGAGPPGALGVPLQPARSIAVDPRHLTLGAPVFLATTWPNDSKPLNRLMLAQDTGGAIRGVVRADFYWGSGAEAGAPAGRMRQKGQMWALMPRAWAPAERPAP</sequence>
<organism evidence="9">
    <name type="scientific">Candidatus Nitricoxidivorans perseverans</name>
    <dbReference type="NCBI Taxonomy" id="2975601"/>
    <lineage>
        <taxon>Bacteria</taxon>
        <taxon>Pseudomonadati</taxon>
        <taxon>Pseudomonadota</taxon>
        <taxon>Betaproteobacteria</taxon>
        <taxon>Nitrosomonadales</taxon>
        <taxon>Sterolibacteriaceae</taxon>
        <taxon>Candidatus Nitricoxidivorans</taxon>
    </lineage>
</organism>
<evidence type="ECO:0000256" key="4">
    <source>
        <dbReference type="ARBA" id="ARBA00023316"/>
    </source>
</evidence>
<dbReference type="EC" id="4.2.2.n1" evidence="2"/>
<dbReference type="KEGG" id="npv:OHM77_10765"/>
<dbReference type="PANTHER" id="PTHR30124">
    <property type="entry name" value="MEMBRANE-BOUND LYTIC MUREIN TRANSGLYCOSYLASE A"/>
    <property type="match status" value="1"/>
</dbReference>
<dbReference type="Gene3D" id="2.40.40.10">
    <property type="entry name" value="RlpA-like domain"/>
    <property type="match status" value="1"/>
</dbReference>
<proteinExistence type="predicted"/>
<dbReference type="AlphaFoldDB" id="A0AA49IXN1"/>
<feature type="compositionally biased region" description="Pro residues" evidence="6">
    <location>
        <begin position="28"/>
        <end position="45"/>
    </location>
</feature>
<evidence type="ECO:0000256" key="3">
    <source>
        <dbReference type="ARBA" id="ARBA00023239"/>
    </source>
</evidence>
<dbReference type="Proteomes" id="UP001234916">
    <property type="component" value="Chromosome"/>
</dbReference>
<dbReference type="EMBL" id="CP107246">
    <property type="protein sequence ID" value="WIM05173.1"/>
    <property type="molecule type" value="Genomic_DNA"/>
</dbReference>
<feature type="region of interest" description="Disordered" evidence="6">
    <location>
        <begin position="28"/>
        <end position="55"/>
    </location>
</feature>
<dbReference type="GO" id="GO:0071555">
    <property type="term" value="P:cell wall organization"/>
    <property type="evidence" value="ECO:0007669"/>
    <property type="project" value="UniProtKB-KW"/>
</dbReference>
<dbReference type="InterPro" id="IPR026044">
    <property type="entry name" value="MltA"/>
</dbReference>
<gene>
    <name evidence="9" type="ORF">OHM77_10765</name>
</gene>
<dbReference type="CDD" id="cd14485">
    <property type="entry name" value="mltA_like_LT_A"/>
    <property type="match status" value="1"/>
</dbReference>
<evidence type="ECO:0000256" key="1">
    <source>
        <dbReference type="ARBA" id="ARBA00001420"/>
    </source>
</evidence>
<dbReference type="GO" id="GO:0008933">
    <property type="term" value="F:peptidoglycan lytic transglycosylase activity"/>
    <property type="evidence" value="ECO:0007669"/>
    <property type="project" value="TreeGrafter"/>
</dbReference>
<feature type="signal peptide" evidence="7">
    <location>
        <begin position="1"/>
        <end position="21"/>
    </location>
</feature>
<reference evidence="9" key="1">
    <citation type="journal article" date="2023" name="Nat. Microbiol.">
        <title>Enrichment and characterization of a nitric oxide-reducing microbial community in a continuous bioreactor.</title>
        <authorList>
            <person name="Garrido-Amador P."/>
            <person name="Stortenbeker N."/>
            <person name="Wessels H.J.C.T."/>
            <person name="Speth D.R."/>
            <person name="Garcia-Heredia I."/>
            <person name="Kartal B."/>
        </authorList>
    </citation>
    <scope>NUCLEOTIDE SEQUENCE</scope>
    <source>
        <strain evidence="9">MAG1</strain>
    </source>
</reference>
<dbReference type="GO" id="GO:0009253">
    <property type="term" value="P:peptidoglycan catabolic process"/>
    <property type="evidence" value="ECO:0007669"/>
    <property type="project" value="TreeGrafter"/>
</dbReference>
<comment type="catalytic activity">
    <reaction evidence="1">
        <text>Exolytic cleavage of the (1-&gt;4)-beta-glycosidic linkage between N-acetylmuramic acid (MurNAc) and N-acetylglucosamine (GlcNAc) residues in peptidoglycan, from either the reducing or the non-reducing ends of the peptidoglycan chains, with concomitant formation of a 1,6-anhydrobond in the MurNAc residue.</text>
        <dbReference type="EC" id="4.2.2.n1"/>
    </reaction>
</comment>
<dbReference type="InterPro" id="IPR005300">
    <property type="entry name" value="MltA_B"/>
</dbReference>
<dbReference type="GO" id="GO:0004553">
    <property type="term" value="F:hydrolase activity, hydrolyzing O-glycosyl compounds"/>
    <property type="evidence" value="ECO:0007669"/>
    <property type="project" value="InterPro"/>
</dbReference>
<dbReference type="PIRSF" id="PIRSF019422">
    <property type="entry name" value="MltA"/>
    <property type="match status" value="1"/>
</dbReference>
<evidence type="ECO:0000259" key="8">
    <source>
        <dbReference type="SMART" id="SM00925"/>
    </source>
</evidence>
<feature type="chain" id="PRO_5041390716" description="peptidoglycan lytic exotransglycosylase" evidence="7">
    <location>
        <begin position="22"/>
        <end position="396"/>
    </location>
</feature>
<dbReference type="GO" id="GO:0009254">
    <property type="term" value="P:peptidoglycan turnover"/>
    <property type="evidence" value="ECO:0007669"/>
    <property type="project" value="InterPro"/>
</dbReference>
<evidence type="ECO:0000256" key="6">
    <source>
        <dbReference type="SAM" id="MobiDB-lite"/>
    </source>
</evidence>
<keyword evidence="7" id="KW-0732">Signal</keyword>
<protein>
    <recommendedName>
        <fullName evidence="2">peptidoglycan lytic exotransglycosylase</fullName>
        <ecNumber evidence="2">4.2.2.n1</ecNumber>
    </recommendedName>
    <alternativeName>
        <fullName evidence="5">Murein hydrolase A</fullName>
    </alternativeName>
</protein>
<dbReference type="InterPro" id="IPR010611">
    <property type="entry name" value="3D_dom"/>
</dbReference>
<dbReference type="Pfam" id="PF06725">
    <property type="entry name" value="3D"/>
    <property type="match status" value="1"/>
</dbReference>
<keyword evidence="4" id="KW-0961">Cell wall biogenesis/degradation</keyword>
<accession>A0AA49IXN1</accession>
<evidence type="ECO:0000313" key="9">
    <source>
        <dbReference type="EMBL" id="WIM05173.1"/>
    </source>
</evidence>
<evidence type="ECO:0000256" key="2">
    <source>
        <dbReference type="ARBA" id="ARBA00012587"/>
    </source>
</evidence>
<dbReference type="CDD" id="cd14668">
    <property type="entry name" value="mlta_B"/>
    <property type="match status" value="1"/>
</dbReference>
<feature type="domain" description="Lytic transglycosylase MltA" evidence="8">
    <location>
        <begin position="129"/>
        <end position="289"/>
    </location>
</feature>